<protein>
    <recommendedName>
        <fullName evidence="4">DUF5709 domain-containing protein</fullName>
    </recommendedName>
</protein>
<evidence type="ECO:0000313" key="2">
    <source>
        <dbReference type="EMBL" id="GAA1763467.1"/>
    </source>
</evidence>
<organism evidence="2 3">
    <name type="scientific">Luedemannella helvata</name>
    <dbReference type="NCBI Taxonomy" id="349315"/>
    <lineage>
        <taxon>Bacteria</taxon>
        <taxon>Bacillati</taxon>
        <taxon>Actinomycetota</taxon>
        <taxon>Actinomycetes</taxon>
        <taxon>Micromonosporales</taxon>
        <taxon>Micromonosporaceae</taxon>
        <taxon>Luedemannella</taxon>
    </lineage>
</organism>
<name>A0ABP4WY43_9ACTN</name>
<comment type="caution">
    <text evidence="2">The sequence shown here is derived from an EMBL/GenBank/DDBJ whole genome shotgun (WGS) entry which is preliminary data.</text>
</comment>
<evidence type="ECO:0000313" key="3">
    <source>
        <dbReference type="Proteomes" id="UP001500655"/>
    </source>
</evidence>
<gene>
    <name evidence="2" type="ORF">GCM10009681_38140</name>
</gene>
<feature type="compositionally biased region" description="Basic and acidic residues" evidence="1">
    <location>
        <begin position="20"/>
        <end position="34"/>
    </location>
</feature>
<feature type="compositionally biased region" description="Basic and acidic residues" evidence="1">
    <location>
        <begin position="64"/>
        <end position="79"/>
    </location>
</feature>
<proteinExistence type="predicted"/>
<sequence>MNEVLPAGTGVCDPAPPGTWRRDDGVNGAHKEDTTMTIEADEPNEYGFAGGATAPEPEEEQEDELHAEAEAVAIPRDDLTAPISEALQGLGGDEDEER</sequence>
<evidence type="ECO:0000256" key="1">
    <source>
        <dbReference type="SAM" id="MobiDB-lite"/>
    </source>
</evidence>
<dbReference type="EMBL" id="BAAALS010000019">
    <property type="protein sequence ID" value="GAA1763467.1"/>
    <property type="molecule type" value="Genomic_DNA"/>
</dbReference>
<feature type="region of interest" description="Disordered" evidence="1">
    <location>
        <begin position="1"/>
        <end position="98"/>
    </location>
</feature>
<reference evidence="3" key="1">
    <citation type="journal article" date="2019" name="Int. J. Syst. Evol. Microbiol.">
        <title>The Global Catalogue of Microorganisms (GCM) 10K type strain sequencing project: providing services to taxonomists for standard genome sequencing and annotation.</title>
        <authorList>
            <consortium name="The Broad Institute Genomics Platform"/>
            <consortium name="The Broad Institute Genome Sequencing Center for Infectious Disease"/>
            <person name="Wu L."/>
            <person name="Ma J."/>
        </authorList>
    </citation>
    <scope>NUCLEOTIDE SEQUENCE [LARGE SCALE GENOMIC DNA]</scope>
    <source>
        <strain evidence="3">JCM 13249</strain>
    </source>
</reference>
<keyword evidence="3" id="KW-1185">Reference proteome</keyword>
<evidence type="ECO:0008006" key="4">
    <source>
        <dbReference type="Google" id="ProtNLM"/>
    </source>
</evidence>
<accession>A0ABP4WY43</accession>
<dbReference type="Proteomes" id="UP001500655">
    <property type="component" value="Unassembled WGS sequence"/>
</dbReference>